<dbReference type="Proteomes" id="UP000460221">
    <property type="component" value="Unassembled WGS sequence"/>
</dbReference>
<feature type="transmembrane region" description="Helical" evidence="7">
    <location>
        <begin position="467"/>
        <end position="487"/>
    </location>
</feature>
<evidence type="ECO:0000256" key="7">
    <source>
        <dbReference type="SAM" id="Phobius"/>
    </source>
</evidence>
<dbReference type="PANTHER" id="PTHR42718:SF46">
    <property type="entry name" value="BLR6921 PROTEIN"/>
    <property type="match status" value="1"/>
</dbReference>
<feature type="transmembrane region" description="Helical" evidence="7">
    <location>
        <begin position="322"/>
        <end position="344"/>
    </location>
</feature>
<feature type="transmembrane region" description="Helical" evidence="7">
    <location>
        <begin position="186"/>
        <end position="207"/>
    </location>
</feature>
<organism evidence="9 10">
    <name type="scientific">Nakamurella alba</name>
    <dbReference type="NCBI Taxonomy" id="2665158"/>
    <lineage>
        <taxon>Bacteria</taxon>
        <taxon>Bacillati</taxon>
        <taxon>Actinomycetota</taxon>
        <taxon>Actinomycetes</taxon>
        <taxon>Nakamurellales</taxon>
        <taxon>Nakamurellaceae</taxon>
        <taxon>Nakamurella</taxon>
    </lineage>
</organism>
<keyword evidence="10" id="KW-1185">Reference proteome</keyword>
<evidence type="ECO:0000256" key="6">
    <source>
        <dbReference type="ARBA" id="ARBA00023136"/>
    </source>
</evidence>
<dbReference type="InterPro" id="IPR020846">
    <property type="entry name" value="MFS_dom"/>
</dbReference>
<dbReference type="Pfam" id="PF07690">
    <property type="entry name" value="MFS_1"/>
    <property type="match status" value="1"/>
</dbReference>
<feature type="transmembrane region" description="Helical" evidence="7">
    <location>
        <begin position="376"/>
        <end position="398"/>
    </location>
</feature>
<feature type="transmembrane region" description="Helical" evidence="7">
    <location>
        <begin position="66"/>
        <end position="82"/>
    </location>
</feature>
<keyword evidence="4 7" id="KW-0812">Transmembrane</keyword>
<dbReference type="InterPro" id="IPR036259">
    <property type="entry name" value="MFS_trans_sf"/>
</dbReference>
<feature type="transmembrane region" description="Helical" evidence="7">
    <location>
        <begin position="123"/>
        <end position="142"/>
    </location>
</feature>
<dbReference type="Gene3D" id="1.20.1720.10">
    <property type="entry name" value="Multidrug resistance protein D"/>
    <property type="match status" value="1"/>
</dbReference>
<dbReference type="InterPro" id="IPR004638">
    <property type="entry name" value="EmrB-like"/>
</dbReference>
<evidence type="ECO:0000256" key="3">
    <source>
        <dbReference type="ARBA" id="ARBA00022475"/>
    </source>
</evidence>
<evidence type="ECO:0000313" key="9">
    <source>
        <dbReference type="EMBL" id="MTD14659.1"/>
    </source>
</evidence>
<dbReference type="InterPro" id="IPR005829">
    <property type="entry name" value="Sugar_transporter_CS"/>
</dbReference>
<dbReference type="InterPro" id="IPR011701">
    <property type="entry name" value="MFS"/>
</dbReference>
<keyword evidence="5 7" id="KW-1133">Transmembrane helix</keyword>
<keyword evidence="6 7" id="KW-0472">Membrane</keyword>
<dbReference type="PANTHER" id="PTHR42718">
    <property type="entry name" value="MAJOR FACILITATOR SUPERFAMILY MULTIDRUG TRANSPORTER MFSC"/>
    <property type="match status" value="1"/>
</dbReference>
<feature type="transmembrane region" description="Helical" evidence="7">
    <location>
        <begin position="247"/>
        <end position="265"/>
    </location>
</feature>
<feature type="transmembrane region" description="Helical" evidence="7">
    <location>
        <begin position="94"/>
        <end position="117"/>
    </location>
</feature>
<dbReference type="PROSITE" id="PS50850">
    <property type="entry name" value="MFS"/>
    <property type="match status" value="1"/>
</dbReference>
<sequence>MTTPAGRHLPSRGHTTPPSATHQRRWWILAVVSLAQLMDVLDGTIINIALPSAQNDLGFGEDQREWMVTGYALAYGSLLLLGGRLADRFGRRKLFMIGLVGFSVASGVGGAAGNFTVLLAARISQGACAAMLAPAALSLLSVTFADQPSERGRAFSVFGAVSGMGGAIGLVLGGVLTDTLSWRWCLYVNVVISAVALVGALVLLRGLDESGERQRNLDLLGAAAVVGGLFGLVLGLGNSAAHGWDDAGTWLPLAAGALLLTLFFLRERSTARPLLPLSVILHRDRGAAYLGIGVAGVGSFAVFLYLTFYLQQTLGWSALKSGVAFLPFAAALVVGAGISGSLLLPRVGPRPLVPIGCVLSAVSLLLLTGLPADGSYLADVLPTVLLSGAGVGIIFGCAQNVATSGVATSDSGVASAMVNTVQQVGGSIGLAAFTSINIAASDRYTTNHADLAHDQLQTLSALAGYHTVFWVGAGIFTIGAVLTTALFNPGPVQNITHA</sequence>
<keyword evidence="2" id="KW-0813">Transport</keyword>
<feature type="transmembrane region" description="Helical" evidence="7">
    <location>
        <begin position="351"/>
        <end position="370"/>
    </location>
</feature>
<feature type="transmembrane region" description="Helical" evidence="7">
    <location>
        <begin position="219"/>
        <end position="241"/>
    </location>
</feature>
<name>A0A7K1FMW4_9ACTN</name>
<feature type="transmembrane region" description="Helical" evidence="7">
    <location>
        <begin position="286"/>
        <end position="310"/>
    </location>
</feature>
<comment type="subcellular location">
    <subcellularLocation>
        <location evidence="1">Cell membrane</location>
        <topology evidence="1">Multi-pass membrane protein</topology>
    </subcellularLocation>
</comment>
<dbReference type="RefSeq" id="WP_154768696.1">
    <property type="nucleotide sequence ID" value="NZ_WLYK01000004.1"/>
</dbReference>
<feature type="transmembrane region" description="Helical" evidence="7">
    <location>
        <begin position="154"/>
        <end position="174"/>
    </location>
</feature>
<evidence type="ECO:0000256" key="4">
    <source>
        <dbReference type="ARBA" id="ARBA00022692"/>
    </source>
</evidence>
<evidence type="ECO:0000256" key="1">
    <source>
        <dbReference type="ARBA" id="ARBA00004651"/>
    </source>
</evidence>
<feature type="domain" description="Major facilitator superfamily (MFS) profile" evidence="8">
    <location>
        <begin position="28"/>
        <end position="491"/>
    </location>
</feature>
<protein>
    <submittedName>
        <fullName evidence="9">DHA2 family efflux MFS transporter permease subunit</fullName>
    </submittedName>
</protein>
<evidence type="ECO:0000256" key="2">
    <source>
        <dbReference type="ARBA" id="ARBA00022448"/>
    </source>
</evidence>
<dbReference type="GO" id="GO:0022857">
    <property type="term" value="F:transmembrane transporter activity"/>
    <property type="evidence" value="ECO:0007669"/>
    <property type="project" value="InterPro"/>
</dbReference>
<accession>A0A7K1FMW4</accession>
<reference evidence="9 10" key="1">
    <citation type="submission" date="2019-11" db="EMBL/GenBank/DDBJ databases">
        <authorList>
            <person name="Jiang L.-Q."/>
        </authorList>
    </citation>
    <scope>NUCLEOTIDE SEQUENCE [LARGE SCALE GENOMIC DNA]</scope>
    <source>
        <strain evidence="9 10">YIM 132087</strain>
    </source>
</reference>
<feature type="transmembrane region" description="Helical" evidence="7">
    <location>
        <begin position="26"/>
        <end position="46"/>
    </location>
</feature>
<dbReference type="NCBIfam" id="TIGR00711">
    <property type="entry name" value="efflux_EmrB"/>
    <property type="match status" value="1"/>
</dbReference>
<comment type="caution">
    <text evidence="9">The sequence shown here is derived from an EMBL/GenBank/DDBJ whole genome shotgun (WGS) entry which is preliminary data.</text>
</comment>
<gene>
    <name evidence="9" type="ORF">GIS00_11965</name>
</gene>
<keyword evidence="3" id="KW-1003">Cell membrane</keyword>
<dbReference type="SUPFAM" id="SSF103473">
    <property type="entry name" value="MFS general substrate transporter"/>
    <property type="match status" value="2"/>
</dbReference>
<dbReference type="EMBL" id="WLYK01000004">
    <property type="protein sequence ID" value="MTD14659.1"/>
    <property type="molecule type" value="Genomic_DNA"/>
</dbReference>
<dbReference type="PROSITE" id="PS00216">
    <property type="entry name" value="SUGAR_TRANSPORT_1"/>
    <property type="match status" value="1"/>
</dbReference>
<evidence type="ECO:0000256" key="5">
    <source>
        <dbReference type="ARBA" id="ARBA00022989"/>
    </source>
</evidence>
<dbReference type="Gene3D" id="1.20.1250.20">
    <property type="entry name" value="MFS general substrate transporter like domains"/>
    <property type="match status" value="1"/>
</dbReference>
<proteinExistence type="predicted"/>
<dbReference type="GO" id="GO:0005886">
    <property type="term" value="C:plasma membrane"/>
    <property type="evidence" value="ECO:0007669"/>
    <property type="project" value="UniProtKB-SubCell"/>
</dbReference>
<evidence type="ECO:0000313" key="10">
    <source>
        <dbReference type="Proteomes" id="UP000460221"/>
    </source>
</evidence>
<dbReference type="CDD" id="cd17321">
    <property type="entry name" value="MFS_MMR_MDR_like"/>
    <property type="match status" value="1"/>
</dbReference>
<evidence type="ECO:0000259" key="8">
    <source>
        <dbReference type="PROSITE" id="PS50850"/>
    </source>
</evidence>
<dbReference type="AlphaFoldDB" id="A0A7K1FMW4"/>